<dbReference type="InterPro" id="IPR013222">
    <property type="entry name" value="Glyco_hyd_98_carb-bd"/>
</dbReference>
<feature type="region of interest" description="Disordered" evidence="8">
    <location>
        <begin position="264"/>
        <end position="297"/>
    </location>
</feature>
<dbReference type="Pfam" id="PF08305">
    <property type="entry name" value="NPCBM"/>
    <property type="match status" value="1"/>
</dbReference>
<dbReference type="InterPro" id="IPR008271">
    <property type="entry name" value="Ser/Thr_kinase_AS"/>
</dbReference>
<accession>A0ABR9IER0</accession>
<keyword evidence="2" id="KW-0723">Serine/threonine-protein kinase</keyword>
<evidence type="ECO:0000256" key="7">
    <source>
        <dbReference type="ARBA" id="ARBA00023170"/>
    </source>
</evidence>
<evidence type="ECO:0000256" key="5">
    <source>
        <dbReference type="ARBA" id="ARBA00022777"/>
    </source>
</evidence>
<evidence type="ECO:0000256" key="1">
    <source>
        <dbReference type="ARBA" id="ARBA00012513"/>
    </source>
</evidence>
<dbReference type="PANTHER" id="PTHR43289">
    <property type="entry name" value="MITOGEN-ACTIVATED PROTEIN KINASE KINASE KINASE 20-RELATED"/>
    <property type="match status" value="1"/>
</dbReference>
<evidence type="ECO:0000256" key="6">
    <source>
        <dbReference type="ARBA" id="ARBA00022840"/>
    </source>
</evidence>
<dbReference type="InterPro" id="IPR038637">
    <property type="entry name" value="NPCBM_sf"/>
</dbReference>
<dbReference type="SUPFAM" id="SSF49785">
    <property type="entry name" value="Galactose-binding domain-like"/>
    <property type="match status" value="1"/>
</dbReference>
<dbReference type="SMART" id="SM00776">
    <property type="entry name" value="NPCBM"/>
    <property type="match status" value="1"/>
</dbReference>
<feature type="domain" description="Protein kinase" evidence="9">
    <location>
        <begin position="9"/>
        <end position="258"/>
    </location>
</feature>
<dbReference type="Proteomes" id="UP000631670">
    <property type="component" value="Unassembled WGS sequence"/>
</dbReference>
<dbReference type="Gene3D" id="3.30.200.20">
    <property type="entry name" value="Phosphorylase Kinase, domain 1"/>
    <property type="match status" value="1"/>
</dbReference>
<proteinExistence type="predicted"/>
<dbReference type="InterPro" id="IPR008979">
    <property type="entry name" value="Galactose-bd-like_sf"/>
</dbReference>
<dbReference type="PANTHER" id="PTHR43289:SF6">
    <property type="entry name" value="SERINE_THREONINE-PROTEIN KINASE NEKL-3"/>
    <property type="match status" value="1"/>
</dbReference>
<dbReference type="PROSITE" id="PS50011">
    <property type="entry name" value="PROTEIN_KINASE_DOM"/>
    <property type="match status" value="1"/>
</dbReference>
<protein>
    <recommendedName>
        <fullName evidence="1">non-specific serine/threonine protein kinase</fullName>
        <ecNumber evidence="1">2.7.11.1</ecNumber>
    </recommendedName>
</protein>
<evidence type="ECO:0000313" key="11">
    <source>
        <dbReference type="Proteomes" id="UP000631670"/>
    </source>
</evidence>
<keyword evidence="4" id="KW-0547">Nucleotide-binding</keyword>
<organism evidence="10 11">
    <name type="scientific">Amycolatopsis lexingtonensis</name>
    <dbReference type="NCBI Taxonomy" id="218822"/>
    <lineage>
        <taxon>Bacteria</taxon>
        <taxon>Bacillati</taxon>
        <taxon>Actinomycetota</taxon>
        <taxon>Actinomycetes</taxon>
        <taxon>Pseudonocardiales</taxon>
        <taxon>Pseudonocardiaceae</taxon>
        <taxon>Amycolatopsis</taxon>
    </lineage>
</organism>
<comment type="caution">
    <text evidence="10">The sequence shown here is derived from an EMBL/GenBank/DDBJ whole genome shotgun (WGS) entry which is preliminary data.</text>
</comment>
<dbReference type="Gene3D" id="1.10.510.10">
    <property type="entry name" value="Transferase(Phosphotransferase) domain 1"/>
    <property type="match status" value="1"/>
</dbReference>
<evidence type="ECO:0000256" key="8">
    <source>
        <dbReference type="SAM" id="MobiDB-lite"/>
    </source>
</evidence>
<evidence type="ECO:0000256" key="2">
    <source>
        <dbReference type="ARBA" id="ARBA00022527"/>
    </source>
</evidence>
<keyword evidence="11" id="KW-1185">Reference proteome</keyword>
<keyword evidence="5 10" id="KW-0418">Kinase</keyword>
<evidence type="ECO:0000256" key="4">
    <source>
        <dbReference type="ARBA" id="ARBA00022741"/>
    </source>
</evidence>
<name>A0ABR9IER0_9PSEU</name>
<dbReference type="RefSeq" id="WP_086858460.1">
    <property type="nucleotide sequence ID" value="NZ_JADBEG010000001.1"/>
</dbReference>
<dbReference type="InterPro" id="IPR011009">
    <property type="entry name" value="Kinase-like_dom_sf"/>
</dbReference>
<dbReference type="EMBL" id="JADBEG010000001">
    <property type="protein sequence ID" value="MBE1501668.1"/>
    <property type="molecule type" value="Genomic_DNA"/>
</dbReference>
<sequence>MERQLADRYRLGPLLGRGPAGEVFSGTDPGGREYAVKLLDASVTGDADAVERFLRSQSPLVGLAHEHLVTLHDLVVEGDIVALVLDRVPGGSLRDRLSASGPLLPAEIARIGAGIAAALQVLHDAGVVHGDVKPSNVLLDDTGAVRVPKLTDTGVAFLAPRRTHTSLATASKYAAPEVVRGERPGPAADLYSLGVVLYELYCGVAPFAGGFVRDAGEGPGRPGEIPAPLWDLLRLLLAVEPSLRPRAGQVATVLTAMLPDLVGAPVGPRLDRPPPTETARSHAAPSPFPIGDDMFGEQLYSPPPKKRKKWIPVTAAAAVLAAAGVTTVALASSGGTPAAAPAPVTITQAPPTATVTASAADPASTTATSSASAVPAGAGNPTVEQYLSELTPVEGSFDRSHETGNIGGKPYLHTVGTGVQECSEADSAEYNISKGYRKFTATAGLDDNSADSGLKVQLEVFGDGRKLQTTVLELNKPTAIDLDVTGVLRLKIGWQPVKSGSCGDSGNYLNLGEAKLLGVPGEVPTSLAPTG</sequence>
<dbReference type="PROSITE" id="PS00108">
    <property type="entry name" value="PROTEIN_KINASE_ST"/>
    <property type="match status" value="1"/>
</dbReference>
<dbReference type="GO" id="GO:0004674">
    <property type="term" value="F:protein serine/threonine kinase activity"/>
    <property type="evidence" value="ECO:0007669"/>
    <property type="project" value="UniProtKB-EC"/>
</dbReference>
<evidence type="ECO:0000259" key="9">
    <source>
        <dbReference type="PROSITE" id="PS50011"/>
    </source>
</evidence>
<reference evidence="10 11" key="1">
    <citation type="submission" date="2020-10" db="EMBL/GenBank/DDBJ databases">
        <title>Sequencing the genomes of 1000 actinobacteria strains.</title>
        <authorList>
            <person name="Klenk H.-P."/>
        </authorList>
    </citation>
    <scope>NUCLEOTIDE SEQUENCE [LARGE SCALE GENOMIC DNA]</scope>
    <source>
        <strain evidence="10 11">DSM 44653</strain>
    </source>
</reference>
<keyword evidence="7" id="KW-0675">Receptor</keyword>
<gene>
    <name evidence="10" type="ORF">H4696_008768</name>
</gene>
<dbReference type="Pfam" id="PF00069">
    <property type="entry name" value="Pkinase"/>
    <property type="match status" value="1"/>
</dbReference>
<dbReference type="Gene3D" id="2.60.120.1060">
    <property type="entry name" value="NPCBM/NEW2 domain"/>
    <property type="match status" value="1"/>
</dbReference>
<dbReference type="SMART" id="SM00220">
    <property type="entry name" value="S_TKc"/>
    <property type="match status" value="1"/>
</dbReference>
<dbReference type="CDD" id="cd14014">
    <property type="entry name" value="STKc_PknB_like"/>
    <property type="match status" value="1"/>
</dbReference>
<dbReference type="SUPFAM" id="SSF56112">
    <property type="entry name" value="Protein kinase-like (PK-like)"/>
    <property type="match status" value="1"/>
</dbReference>
<dbReference type="EC" id="2.7.11.1" evidence="1"/>
<dbReference type="InterPro" id="IPR000719">
    <property type="entry name" value="Prot_kinase_dom"/>
</dbReference>
<keyword evidence="3 10" id="KW-0808">Transferase</keyword>
<evidence type="ECO:0000256" key="3">
    <source>
        <dbReference type="ARBA" id="ARBA00022679"/>
    </source>
</evidence>
<keyword evidence="6" id="KW-0067">ATP-binding</keyword>
<evidence type="ECO:0000313" key="10">
    <source>
        <dbReference type="EMBL" id="MBE1501668.1"/>
    </source>
</evidence>